<dbReference type="Proteomes" id="UP001596201">
    <property type="component" value="Unassembled WGS sequence"/>
</dbReference>
<organism evidence="1 2">
    <name type="scientific">Salinirubrum litoreum</name>
    <dbReference type="NCBI Taxonomy" id="1126234"/>
    <lineage>
        <taxon>Archaea</taxon>
        <taxon>Methanobacteriati</taxon>
        <taxon>Methanobacteriota</taxon>
        <taxon>Stenosarchaea group</taxon>
        <taxon>Halobacteria</taxon>
        <taxon>Halobacteriales</taxon>
        <taxon>Haloferacaceae</taxon>
        <taxon>Salinirubrum</taxon>
    </lineage>
</organism>
<evidence type="ECO:0008006" key="3">
    <source>
        <dbReference type="Google" id="ProtNLM"/>
    </source>
</evidence>
<proteinExistence type="predicted"/>
<accession>A0ABD5RFL1</accession>
<evidence type="ECO:0000313" key="1">
    <source>
        <dbReference type="EMBL" id="MFC5368616.1"/>
    </source>
</evidence>
<evidence type="ECO:0000313" key="2">
    <source>
        <dbReference type="Proteomes" id="UP001596201"/>
    </source>
</evidence>
<dbReference type="RefSeq" id="WP_227231611.1">
    <property type="nucleotide sequence ID" value="NZ_JAJCVJ010000005.1"/>
</dbReference>
<dbReference type="EMBL" id="JBHSKX010000003">
    <property type="protein sequence ID" value="MFC5368616.1"/>
    <property type="molecule type" value="Genomic_DNA"/>
</dbReference>
<reference evidence="1 2" key="1">
    <citation type="journal article" date="2019" name="Int. J. Syst. Evol. Microbiol.">
        <title>The Global Catalogue of Microorganisms (GCM) 10K type strain sequencing project: providing services to taxonomists for standard genome sequencing and annotation.</title>
        <authorList>
            <consortium name="The Broad Institute Genomics Platform"/>
            <consortium name="The Broad Institute Genome Sequencing Center for Infectious Disease"/>
            <person name="Wu L."/>
            <person name="Ma J."/>
        </authorList>
    </citation>
    <scope>NUCLEOTIDE SEQUENCE [LARGE SCALE GENOMIC DNA]</scope>
    <source>
        <strain evidence="1 2">CGMCC 1.12237</strain>
    </source>
</reference>
<keyword evidence="2" id="KW-1185">Reference proteome</keyword>
<dbReference type="AlphaFoldDB" id="A0ABD5RFL1"/>
<comment type="caution">
    <text evidence="1">The sequence shown here is derived from an EMBL/GenBank/DDBJ whole genome shotgun (WGS) entry which is preliminary data.</text>
</comment>
<sequence>MRTKDFAQDTDVVFDACREVVGYVGWKTADVDDEELTLKALTPLSWKSFGDKIEIQVSTKGGSTVVTVSSKPRFSLMNWGKDLANEGVFLEKLSQEIHRYNSR</sequence>
<name>A0ABD5RFL1_9EURY</name>
<gene>
    <name evidence="1" type="ORF">ACFPJ5_16965</name>
</gene>
<protein>
    <recommendedName>
        <fullName evidence="3">DUF1499 domain-containing protein</fullName>
    </recommendedName>
</protein>